<dbReference type="InterPro" id="IPR013083">
    <property type="entry name" value="Znf_RING/FYVE/PHD"/>
</dbReference>
<dbReference type="STRING" id="307972.A0A2G8JZI9"/>
<evidence type="ECO:0000259" key="15">
    <source>
        <dbReference type="PROSITE" id="PS51044"/>
    </source>
</evidence>
<dbReference type="InterPro" id="IPR026846">
    <property type="entry name" value="Nse2(Mms21)"/>
</dbReference>
<keyword evidence="5" id="KW-0808">Transferase</keyword>
<gene>
    <name evidence="16" type="ORF">BSL78_21972</name>
</gene>
<evidence type="ECO:0000256" key="6">
    <source>
        <dbReference type="ARBA" id="ARBA00022723"/>
    </source>
</evidence>
<feature type="region of interest" description="Disordered" evidence="14">
    <location>
        <begin position="195"/>
        <end position="219"/>
    </location>
</feature>
<evidence type="ECO:0000256" key="5">
    <source>
        <dbReference type="ARBA" id="ARBA00022679"/>
    </source>
</evidence>
<evidence type="ECO:0000313" key="16">
    <source>
        <dbReference type="EMBL" id="PIK41177.1"/>
    </source>
</evidence>
<organism evidence="16 17">
    <name type="scientific">Stichopus japonicus</name>
    <name type="common">Sea cucumber</name>
    <dbReference type="NCBI Taxonomy" id="307972"/>
    <lineage>
        <taxon>Eukaryota</taxon>
        <taxon>Metazoa</taxon>
        <taxon>Echinodermata</taxon>
        <taxon>Eleutherozoa</taxon>
        <taxon>Echinozoa</taxon>
        <taxon>Holothuroidea</taxon>
        <taxon>Aspidochirotacea</taxon>
        <taxon>Aspidochirotida</taxon>
        <taxon>Stichopodidae</taxon>
        <taxon>Apostichopus</taxon>
    </lineage>
</organism>
<keyword evidence="9" id="KW-0862">Zinc</keyword>
<evidence type="ECO:0000256" key="12">
    <source>
        <dbReference type="ARBA" id="ARBA00032533"/>
    </source>
</evidence>
<proteinExistence type="inferred from homology"/>
<accession>A0A2G8JZI9</accession>
<comment type="similarity">
    <text evidence="3">Belongs to the NSE2 family.</text>
</comment>
<comment type="subcellular location">
    <subcellularLocation>
        <location evidence="1">Nucleus</location>
    </subcellularLocation>
</comment>
<evidence type="ECO:0000256" key="1">
    <source>
        <dbReference type="ARBA" id="ARBA00004123"/>
    </source>
</evidence>
<dbReference type="GO" id="GO:0000724">
    <property type="term" value="P:double-strand break repair via homologous recombination"/>
    <property type="evidence" value="ECO:0007669"/>
    <property type="project" value="InterPro"/>
</dbReference>
<dbReference type="GO" id="GO:0005634">
    <property type="term" value="C:nucleus"/>
    <property type="evidence" value="ECO:0007669"/>
    <property type="project" value="UniProtKB-SubCell"/>
</dbReference>
<evidence type="ECO:0000256" key="2">
    <source>
        <dbReference type="ARBA" id="ARBA00004718"/>
    </source>
</evidence>
<keyword evidence="6" id="KW-0479">Metal-binding</keyword>
<evidence type="ECO:0000313" key="17">
    <source>
        <dbReference type="Proteomes" id="UP000230750"/>
    </source>
</evidence>
<dbReference type="GO" id="GO:0030915">
    <property type="term" value="C:Smc5-Smc6 complex"/>
    <property type="evidence" value="ECO:0007669"/>
    <property type="project" value="InterPro"/>
</dbReference>
<evidence type="ECO:0000256" key="7">
    <source>
        <dbReference type="ARBA" id="ARBA00022771"/>
    </source>
</evidence>
<dbReference type="UniPathway" id="UPA00886"/>
<dbReference type="CDD" id="cd16651">
    <property type="entry name" value="SPL-RING_NSE2"/>
    <property type="match status" value="1"/>
</dbReference>
<feature type="compositionally biased region" description="Polar residues" evidence="14">
    <location>
        <begin position="201"/>
        <end position="211"/>
    </location>
</feature>
<evidence type="ECO:0000256" key="10">
    <source>
        <dbReference type="ARBA" id="ARBA00023242"/>
    </source>
</evidence>
<dbReference type="GO" id="GO:0016874">
    <property type="term" value="F:ligase activity"/>
    <property type="evidence" value="ECO:0007669"/>
    <property type="project" value="UniProtKB-KW"/>
</dbReference>
<name>A0A2G8JZI9_STIJA</name>
<evidence type="ECO:0000256" key="13">
    <source>
        <dbReference type="PROSITE-ProRule" id="PRU00452"/>
    </source>
</evidence>
<sequence length="303" mass="34446">MYVFEILLQAGTSKEASLAYQSRKLTEVSLLDSYLTSMIMNCQQLCNWTAYINLGVTRTRDLMIRMANSGRAHFEVVNSAVRGLAKVQTYIEQGMSDVIEVSLDLAENGGENEGSLHNLEEMMKEYIALDADLQKFNKAVGVVTQQMRQIDPKAEFNVQSKLRNQLEETEEPLQDPENHDKMIELKEKLWQLQHPGEGMPTQETVAGSQSSQDEDEPTMTQVEVCTKCPISQGEMVDPVKNKTCGHSYERKAVAELMKQRRGMRCPVTGCHNKNPLLQRDLVDNKELKMFIERRNRQTGKRGN</sequence>
<dbReference type="Gene3D" id="3.30.40.10">
    <property type="entry name" value="Zinc/RING finger domain, C3HC4 (zinc finger)"/>
    <property type="match status" value="1"/>
</dbReference>
<evidence type="ECO:0000256" key="11">
    <source>
        <dbReference type="ARBA" id="ARBA00031731"/>
    </source>
</evidence>
<evidence type="ECO:0000256" key="4">
    <source>
        <dbReference type="ARBA" id="ARBA00020923"/>
    </source>
</evidence>
<evidence type="ECO:0000256" key="3">
    <source>
        <dbReference type="ARBA" id="ARBA00008212"/>
    </source>
</evidence>
<comment type="pathway">
    <text evidence="2">Protein modification; protein sumoylation.</text>
</comment>
<keyword evidence="7 13" id="KW-0863">Zinc-finger</keyword>
<keyword evidence="16" id="KW-0436">Ligase</keyword>
<keyword evidence="17" id="KW-1185">Reference proteome</keyword>
<dbReference type="PANTHER" id="PTHR21330">
    <property type="entry name" value="E3 SUMO-PROTEIN LIGASE NSE2"/>
    <property type="match status" value="1"/>
</dbReference>
<dbReference type="GO" id="GO:0016925">
    <property type="term" value="P:protein sumoylation"/>
    <property type="evidence" value="ECO:0007669"/>
    <property type="project" value="UniProtKB-UniPathway"/>
</dbReference>
<dbReference type="Pfam" id="PF11789">
    <property type="entry name" value="zf-Nse"/>
    <property type="match status" value="1"/>
</dbReference>
<dbReference type="OrthoDB" id="26899at2759"/>
<comment type="caution">
    <text evidence="16">The sequence shown here is derived from an EMBL/GenBank/DDBJ whole genome shotgun (WGS) entry which is preliminary data.</text>
</comment>
<dbReference type="AlphaFoldDB" id="A0A2G8JZI9"/>
<evidence type="ECO:0000256" key="9">
    <source>
        <dbReference type="ARBA" id="ARBA00022833"/>
    </source>
</evidence>
<evidence type="ECO:0000256" key="8">
    <source>
        <dbReference type="ARBA" id="ARBA00022786"/>
    </source>
</evidence>
<dbReference type="GO" id="GO:0061665">
    <property type="term" value="F:SUMO ligase activity"/>
    <property type="evidence" value="ECO:0007669"/>
    <property type="project" value="TreeGrafter"/>
</dbReference>
<dbReference type="PROSITE" id="PS51044">
    <property type="entry name" value="ZF_SP_RING"/>
    <property type="match status" value="1"/>
</dbReference>
<dbReference type="Proteomes" id="UP000230750">
    <property type="component" value="Unassembled WGS sequence"/>
</dbReference>
<protein>
    <recommendedName>
        <fullName evidence="4">E3 SUMO-protein ligase NSE2</fullName>
    </recommendedName>
    <alternativeName>
        <fullName evidence="11">E3 SUMO-protein transferase NSE2</fullName>
    </alternativeName>
    <alternativeName>
        <fullName evidence="12">Non-structural maintenance of chromosomes element 2 homolog</fullName>
    </alternativeName>
</protein>
<keyword evidence="10" id="KW-0539">Nucleus</keyword>
<dbReference type="EMBL" id="MRZV01001043">
    <property type="protein sequence ID" value="PIK41177.1"/>
    <property type="molecule type" value="Genomic_DNA"/>
</dbReference>
<dbReference type="PANTHER" id="PTHR21330:SF1">
    <property type="entry name" value="E3 SUMO-PROTEIN LIGASE NSE2"/>
    <property type="match status" value="1"/>
</dbReference>
<dbReference type="InterPro" id="IPR004181">
    <property type="entry name" value="Znf_MIZ"/>
</dbReference>
<dbReference type="SUPFAM" id="SSF57850">
    <property type="entry name" value="RING/U-box"/>
    <property type="match status" value="1"/>
</dbReference>
<reference evidence="16 17" key="1">
    <citation type="journal article" date="2017" name="PLoS Biol.">
        <title>The sea cucumber genome provides insights into morphological evolution and visceral regeneration.</title>
        <authorList>
            <person name="Zhang X."/>
            <person name="Sun L."/>
            <person name="Yuan J."/>
            <person name="Sun Y."/>
            <person name="Gao Y."/>
            <person name="Zhang L."/>
            <person name="Li S."/>
            <person name="Dai H."/>
            <person name="Hamel J.F."/>
            <person name="Liu C."/>
            <person name="Yu Y."/>
            <person name="Liu S."/>
            <person name="Lin W."/>
            <person name="Guo K."/>
            <person name="Jin S."/>
            <person name="Xu P."/>
            <person name="Storey K.B."/>
            <person name="Huan P."/>
            <person name="Zhang T."/>
            <person name="Zhou Y."/>
            <person name="Zhang J."/>
            <person name="Lin C."/>
            <person name="Li X."/>
            <person name="Xing L."/>
            <person name="Huo D."/>
            <person name="Sun M."/>
            <person name="Wang L."/>
            <person name="Mercier A."/>
            <person name="Li F."/>
            <person name="Yang H."/>
            <person name="Xiang J."/>
        </authorList>
    </citation>
    <scope>NUCLEOTIDE SEQUENCE [LARGE SCALE GENOMIC DNA]</scope>
    <source>
        <strain evidence="16">Shaxun</strain>
        <tissue evidence="16">Muscle</tissue>
    </source>
</reference>
<evidence type="ECO:0000256" key="14">
    <source>
        <dbReference type="SAM" id="MobiDB-lite"/>
    </source>
</evidence>
<feature type="domain" description="SP-RING-type" evidence="15">
    <location>
        <begin position="213"/>
        <end position="297"/>
    </location>
</feature>
<dbReference type="GO" id="GO:0008270">
    <property type="term" value="F:zinc ion binding"/>
    <property type="evidence" value="ECO:0007669"/>
    <property type="project" value="UniProtKB-KW"/>
</dbReference>
<keyword evidence="8" id="KW-0833">Ubl conjugation pathway</keyword>